<feature type="transmembrane region" description="Helical" evidence="3">
    <location>
        <begin position="66"/>
        <end position="86"/>
    </location>
</feature>
<sequence>MAWNEPGGGNQGDKDPWGKRDDQGPPDLDEAFRKLQNNLSEMFGGKKGGGSGGSGGASAPAFSKNIFALVVLVLLAVWGFAGIYTIDQQESGVVLRFGKVQDEILRPGLHWNPPLIDKVLSTNVTRVRSRPHDSEMLTEDENIVIVKMSVQYVVSDVSEYLLRVRDPDESLYQATESALRHEVGSSLMNQVLT</sequence>
<dbReference type="GO" id="GO:0006508">
    <property type="term" value="P:proteolysis"/>
    <property type="evidence" value="ECO:0007669"/>
    <property type="project" value="UniProtKB-KW"/>
</dbReference>
<dbReference type="PANTHER" id="PTHR42911:SF1">
    <property type="entry name" value="MODULATOR OF FTSH PROTEASE HFLC"/>
    <property type="match status" value="1"/>
</dbReference>
<feature type="region of interest" description="Disordered" evidence="2">
    <location>
        <begin position="1"/>
        <end position="30"/>
    </location>
</feature>
<dbReference type="EMBL" id="JABMOJ010000066">
    <property type="protein sequence ID" value="NQV64097.1"/>
    <property type="molecule type" value="Genomic_DNA"/>
</dbReference>
<feature type="domain" description="Band 7" evidence="4">
    <location>
        <begin position="81"/>
        <end position="193"/>
    </location>
</feature>
<keyword evidence="5" id="KW-0378">Hydrolase</keyword>
<dbReference type="InterPro" id="IPR001107">
    <property type="entry name" value="Band_7"/>
</dbReference>
<dbReference type="SUPFAM" id="SSF117892">
    <property type="entry name" value="Band 7/SPFH domain"/>
    <property type="match status" value="1"/>
</dbReference>
<reference evidence="5" key="1">
    <citation type="submission" date="2020-05" db="EMBL/GenBank/DDBJ databases">
        <title>Sulfur intermediates as new biogeochemical hubs in an aquatic model microbial ecosystem.</title>
        <authorList>
            <person name="Vigneron A."/>
        </authorList>
    </citation>
    <scope>NUCLEOTIDE SEQUENCE</scope>
    <source>
        <strain evidence="5">Bin.250</strain>
    </source>
</reference>
<dbReference type="Gene3D" id="3.30.479.30">
    <property type="entry name" value="Band 7 domain"/>
    <property type="match status" value="1"/>
</dbReference>
<dbReference type="Pfam" id="PF01145">
    <property type="entry name" value="Band_7"/>
    <property type="match status" value="1"/>
</dbReference>
<comment type="subcellular location">
    <subcellularLocation>
        <location evidence="1">Membrane</location>
        <topology evidence="1">Single-pass membrane protein</topology>
    </subcellularLocation>
</comment>
<evidence type="ECO:0000313" key="6">
    <source>
        <dbReference type="Proteomes" id="UP000754644"/>
    </source>
</evidence>
<feature type="non-terminal residue" evidence="5">
    <location>
        <position position="193"/>
    </location>
</feature>
<dbReference type="Proteomes" id="UP000754644">
    <property type="component" value="Unassembled WGS sequence"/>
</dbReference>
<keyword evidence="5" id="KW-0645">Protease</keyword>
<keyword evidence="3" id="KW-1133">Transmembrane helix</keyword>
<evidence type="ECO:0000256" key="1">
    <source>
        <dbReference type="ARBA" id="ARBA00004167"/>
    </source>
</evidence>
<gene>
    <name evidence="5" type="ORF">HQ497_01925</name>
</gene>
<dbReference type="Pfam" id="PF12221">
    <property type="entry name" value="HflK_N"/>
    <property type="match status" value="1"/>
</dbReference>
<proteinExistence type="predicted"/>
<dbReference type="GO" id="GO:0008233">
    <property type="term" value="F:peptidase activity"/>
    <property type="evidence" value="ECO:0007669"/>
    <property type="project" value="UniProtKB-KW"/>
</dbReference>
<evidence type="ECO:0000256" key="3">
    <source>
        <dbReference type="SAM" id="Phobius"/>
    </source>
</evidence>
<organism evidence="5 6">
    <name type="scientific">SAR86 cluster bacterium</name>
    <dbReference type="NCBI Taxonomy" id="2030880"/>
    <lineage>
        <taxon>Bacteria</taxon>
        <taxon>Pseudomonadati</taxon>
        <taxon>Pseudomonadota</taxon>
        <taxon>Gammaproteobacteria</taxon>
        <taxon>SAR86 cluster</taxon>
    </lineage>
</organism>
<dbReference type="SMART" id="SM00244">
    <property type="entry name" value="PHB"/>
    <property type="match status" value="1"/>
</dbReference>
<evidence type="ECO:0000313" key="5">
    <source>
        <dbReference type="EMBL" id="NQV64097.1"/>
    </source>
</evidence>
<evidence type="ECO:0000256" key="2">
    <source>
        <dbReference type="SAM" id="MobiDB-lite"/>
    </source>
</evidence>
<name>A0A973A870_9GAMM</name>
<dbReference type="PANTHER" id="PTHR42911">
    <property type="entry name" value="MODULATOR OF FTSH PROTEASE HFLC"/>
    <property type="match status" value="1"/>
</dbReference>
<accession>A0A973A870</accession>
<evidence type="ECO:0000259" key="4">
    <source>
        <dbReference type="SMART" id="SM00244"/>
    </source>
</evidence>
<dbReference type="GO" id="GO:0016020">
    <property type="term" value="C:membrane"/>
    <property type="evidence" value="ECO:0007669"/>
    <property type="project" value="UniProtKB-SubCell"/>
</dbReference>
<protein>
    <submittedName>
        <fullName evidence="5">Protease modulator HflK N-terminal domain-containing protein</fullName>
    </submittedName>
</protein>
<feature type="compositionally biased region" description="Gly residues" evidence="2">
    <location>
        <begin position="1"/>
        <end position="11"/>
    </location>
</feature>
<dbReference type="AlphaFoldDB" id="A0A973A870"/>
<keyword evidence="3" id="KW-0812">Transmembrane</keyword>
<keyword evidence="3" id="KW-0472">Membrane</keyword>
<dbReference type="InterPro" id="IPR020980">
    <property type="entry name" value="Membrane_HflK_N"/>
</dbReference>
<comment type="caution">
    <text evidence="5">The sequence shown here is derived from an EMBL/GenBank/DDBJ whole genome shotgun (WGS) entry which is preliminary data.</text>
</comment>
<feature type="compositionally biased region" description="Basic and acidic residues" evidence="2">
    <location>
        <begin position="12"/>
        <end position="23"/>
    </location>
</feature>
<dbReference type="InterPro" id="IPR036013">
    <property type="entry name" value="Band_7/SPFH_dom_sf"/>
</dbReference>